<keyword evidence="7" id="KW-0560">Oxidoreductase</keyword>
<dbReference type="PANTHER" id="PTHR24291">
    <property type="entry name" value="CYTOCHROME P450 FAMILY 4"/>
    <property type="match status" value="1"/>
</dbReference>
<evidence type="ECO:0000256" key="4">
    <source>
        <dbReference type="ARBA" id="ARBA00023004"/>
    </source>
</evidence>
<dbReference type="InterPro" id="IPR036396">
    <property type="entry name" value="Cyt_P450_sf"/>
</dbReference>
<sequence>MILALFCLAVAVIFFFYLKFEYSSYVRTIDLIPGPPKVPFFGNALSIPLDPYGGLQKISVEWPKTYGHFRRGWFGFKGYIDISCPLVTEEILSSQKFIDKGKDYDMLMPWLGEGLLTSAGNKWRKRRRLLTPAFHFQILDNFFDTFNKSADILCQQLQCSLSKKAELNQTEEIEVFPYLKRCTLDIICEAAMGVQINAQIEDSEYIYAVQRYSMVLFEYFTSIWSFLPQRIYFMTKHGKEYQKCLKIIHDFTSKVIQERRKEIDQELETKEVKEKQDGPEESQFKSKKRRAFLDLMLIAAKEGADLTDMDIRNEVDTFMFEGHDTTACAAVWFLYCMGIHPDCQELAREELNDVFGDSDRPCTLEDASKLKYLECCIKETLRLYPSVPHIKRYNTEDFVLSNGFKIPAGASYSIHIYTLHRNEEFFPDPLSFKPERFYSDQCSGRHPFAFVPFSAGPRNCIGQRFALYEEKVIFSTLLRRFRFTYNTTNHGPAKACADMLLKPHHDMPLGITPLKTKEIVREL</sequence>
<evidence type="ECO:0000256" key="2">
    <source>
        <dbReference type="ARBA" id="ARBA00010617"/>
    </source>
</evidence>
<dbReference type="PANTHER" id="PTHR24291:SF201">
    <property type="entry name" value="CYTOCHROME P450, FAMILY 4, SUBFAMILY B, POLYPEPTIDE 7"/>
    <property type="match status" value="1"/>
</dbReference>
<dbReference type="STRING" id="6669.E9GG13"/>
<dbReference type="HOGENOM" id="CLU_001570_5_1_1"/>
<dbReference type="GO" id="GO:0016705">
    <property type="term" value="F:oxidoreductase activity, acting on paired donors, with incorporation or reduction of molecular oxygen"/>
    <property type="evidence" value="ECO:0007669"/>
    <property type="project" value="InterPro"/>
</dbReference>
<dbReference type="Pfam" id="PF00067">
    <property type="entry name" value="p450"/>
    <property type="match status" value="1"/>
</dbReference>
<dbReference type="InterPro" id="IPR002401">
    <property type="entry name" value="Cyt_P450_E_grp-I"/>
</dbReference>
<dbReference type="OrthoDB" id="1470350at2759"/>
<keyword evidence="4 6" id="KW-0408">Iron</keyword>
<comment type="similarity">
    <text evidence="2 7">Belongs to the cytochrome P450 family.</text>
</comment>
<dbReference type="PRINTS" id="PR00463">
    <property type="entry name" value="EP450I"/>
</dbReference>
<reference evidence="8 9" key="1">
    <citation type="journal article" date="2011" name="Science">
        <title>The ecoresponsive genome of Daphnia pulex.</title>
        <authorList>
            <person name="Colbourne J.K."/>
            <person name="Pfrender M.E."/>
            <person name="Gilbert D."/>
            <person name="Thomas W.K."/>
            <person name="Tucker A."/>
            <person name="Oakley T.H."/>
            <person name="Tokishita S."/>
            <person name="Aerts A."/>
            <person name="Arnold G.J."/>
            <person name="Basu M.K."/>
            <person name="Bauer D.J."/>
            <person name="Caceres C.E."/>
            <person name="Carmel L."/>
            <person name="Casola C."/>
            <person name="Choi J.H."/>
            <person name="Detter J.C."/>
            <person name="Dong Q."/>
            <person name="Dusheyko S."/>
            <person name="Eads B.D."/>
            <person name="Frohlich T."/>
            <person name="Geiler-Samerotte K.A."/>
            <person name="Gerlach D."/>
            <person name="Hatcher P."/>
            <person name="Jogdeo S."/>
            <person name="Krijgsveld J."/>
            <person name="Kriventseva E.V."/>
            <person name="Kultz D."/>
            <person name="Laforsch C."/>
            <person name="Lindquist E."/>
            <person name="Lopez J."/>
            <person name="Manak J.R."/>
            <person name="Muller J."/>
            <person name="Pangilinan J."/>
            <person name="Patwardhan R.P."/>
            <person name="Pitluck S."/>
            <person name="Pritham E.J."/>
            <person name="Rechtsteiner A."/>
            <person name="Rho M."/>
            <person name="Rogozin I.B."/>
            <person name="Sakarya O."/>
            <person name="Salamov A."/>
            <person name="Schaack S."/>
            <person name="Shapiro H."/>
            <person name="Shiga Y."/>
            <person name="Skalitzky C."/>
            <person name="Smith Z."/>
            <person name="Souvorov A."/>
            <person name="Sung W."/>
            <person name="Tang Z."/>
            <person name="Tsuchiya D."/>
            <person name="Tu H."/>
            <person name="Vos H."/>
            <person name="Wang M."/>
            <person name="Wolf Y.I."/>
            <person name="Yamagata H."/>
            <person name="Yamada T."/>
            <person name="Ye Y."/>
            <person name="Shaw J.R."/>
            <person name="Andrews J."/>
            <person name="Crease T.J."/>
            <person name="Tang H."/>
            <person name="Lucas S.M."/>
            <person name="Robertson H.M."/>
            <person name="Bork P."/>
            <person name="Koonin E.V."/>
            <person name="Zdobnov E.M."/>
            <person name="Grigoriev I.V."/>
            <person name="Lynch M."/>
            <person name="Boore J.L."/>
        </authorList>
    </citation>
    <scope>NUCLEOTIDE SEQUENCE [LARGE SCALE GENOMIC DNA]</scope>
</reference>
<dbReference type="Proteomes" id="UP000000305">
    <property type="component" value="Unassembled WGS sequence"/>
</dbReference>
<dbReference type="EMBL" id="GL732543">
    <property type="protein sequence ID" value="EFX81321.1"/>
    <property type="molecule type" value="Genomic_DNA"/>
</dbReference>
<dbReference type="OMA" id="NKLWWNP"/>
<dbReference type="PRINTS" id="PR00385">
    <property type="entry name" value="P450"/>
</dbReference>
<comment type="cofactor">
    <cofactor evidence="1 6">
        <name>heme</name>
        <dbReference type="ChEBI" id="CHEBI:30413"/>
    </cofactor>
</comment>
<dbReference type="InterPro" id="IPR050196">
    <property type="entry name" value="Cytochrome_P450_Monoox"/>
</dbReference>
<keyword evidence="5 7" id="KW-0503">Monooxygenase</keyword>
<dbReference type="Gene3D" id="1.10.630.10">
    <property type="entry name" value="Cytochrome P450"/>
    <property type="match status" value="1"/>
</dbReference>
<protein>
    <recommendedName>
        <fullName evidence="10">Cytochrome P450</fullName>
    </recommendedName>
</protein>
<dbReference type="InParanoid" id="E9GG13"/>
<evidence type="ECO:0000256" key="6">
    <source>
        <dbReference type="PIRSR" id="PIRSR602401-1"/>
    </source>
</evidence>
<keyword evidence="9" id="KW-1185">Reference proteome</keyword>
<evidence type="ECO:0000313" key="9">
    <source>
        <dbReference type="Proteomes" id="UP000000305"/>
    </source>
</evidence>
<evidence type="ECO:0000256" key="3">
    <source>
        <dbReference type="ARBA" id="ARBA00022617"/>
    </source>
</evidence>
<dbReference type="CDD" id="cd20628">
    <property type="entry name" value="CYP4"/>
    <property type="match status" value="1"/>
</dbReference>
<accession>E9GG13</accession>
<evidence type="ECO:0008006" key="10">
    <source>
        <dbReference type="Google" id="ProtNLM"/>
    </source>
</evidence>
<proteinExistence type="inferred from homology"/>
<dbReference type="GO" id="GO:0004497">
    <property type="term" value="F:monooxygenase activity"/>
    <property type="evidence" value="ECO:0007669"/>
    <property type="project" value="UniProtKB-KW"/>
</dbReference>
<dbReference type="PROSITE" id="PS00086">
    <property type="entry name" value="CYTOCHROME_P450"/>
    <property type="match status" value="1"/>
</dbReference>
<evidence type="ECO:0000256" key="7">
    <source>
        <dbReference type="RuleBase" id="RU000461"/>
    </source>
</evidence>
<feature type="binding site" description="axial binding residue" evidence="6">
    <location>
        <position position="460"/>
    </location>
    <ligand>
        <name>heme</name>
        <dbReference type="ChEBI" id="CHEBI:30413"/>
    </ligand>
    <ligandPart>
        <name>Fe</name>
        <dbReference type="ChEBI" id="CHEBI:18248"/>
    </ligandPart>
</feature>
<name>E9GG13_DAPPU</name>
<dbReference type="GO" id="GO:0005506">
    <property type="term" value="F:iron ion binding"/>
    <property type="evidence" value="ECO:0007669"/>
    <property type="project" value="InterPro"/>
</dbReference>
<dbReference type="AlphaFoldDB" id="E9GG13"/>
<dbReference type="KEGG" id="dpx:DAPPUDRAFT_303449"/>
<dbReference type="GO" id="GO:0020037">
    <property type="term" value="F:heme binding"/>
    <property type="evidence" value="ECO:0007669"/>
    <property type="project" value="InterPro"/>
</dbReference>
<evidence type="ECO:0000256" key="5">
    <source>
        <dbReference type="ARBA" id="ARBA00023033"/>
    </source>
</evidence>
<evidence type="ECO:0000256" key="1">
    <source>
        <dbReference type="ARBA" id="ARBA00001971"/>
    </source>
</evidence>
<dbReference type="InterPro" id="IPR017972">
    <property type="entry name" value="Cyt_P450_CS"/>
</dbReference>
<dbReference type="eggNOG" id="KOG0157">
    <property type="taxonomic scope" value="Eukaryota"/>
</dbReference>
<dbReference type="InterPro" id="IPR001128">
    <property type="entry name" value="Cyt_P450"/>
</dbReference>
<dbReference type="SUPFAM" id="SSF48264">
    <property type="entry name" value="Cytochrome P450"/>
    <property type="match status" value="1"/>
</dbReference>
<organism evidence="8 9">
    <name type="scientific">Daphnia pulex</name>
    <name type="common">Water flea</name>
    <dbReference type="NCBI Taxonomy" id="6669"/>
    <lineage>
        <taxon>Eukaryota</taxon>
        <taxon>Metazoa</taxon>
        <taxon>Ecdysozoa</taxon>
        <taxon>Arthropoda</taxon>
        <taxon>Crustacea</taxon>
        <taxon>Branchiopoda</taxon>
        <taxon>Diplostraca</taxon>
        <taxon>Cladocera</taxon>
        <taxon>Anomopoda</taxon>
        <taxon>Daphniidae</taxon>
        <taxon>Daphnia</taxon>
    </lineage>
</organism>
<keyword evidence="3 6" id="KW-0349">Heme</keyword>
<dbReference type="PhylomeDB" id="E9GG13"/>
<gene>
    <name evidence="8" type="ORF">DAPPUDRAFT_303449</name>
</gene>
<evidence type="ECO:0000313" key="8">
    <source>
        <dbReference type="EMBL" id="EFX81321.1"/>
    </source>
</evidence>
<keyword evidence="6 7" id="KW-0479">Metal-binding</keyword>